<keyword evidence="3" id="KW-0378">Hydrolase</keyword>
<dbReference type="InterPro" id="IPR055438">
    <property type="entry name" value="AstE_AspA_cat"/>
</dbReference>
<evidence type="ECO:0000313" key="6">
    <source>
        <dbReference type="EMBL" id="TCJ89343.1"/>
    </source>
</evidence>
<reference evidence="6 7" key="1">
    <citation type="submission" date="2019-03" db="EMBL/GenBank/DDBJ databases">
        <title>Genomic Encyclopedia of Type Strains, Phase IV (KMG-IV): sequencing the most valuable type-strain genomes for metagenomic binning, comparative biology and taxonomic classification.</title>
        <authorList>
            <person name="Goeker M."/>
        </authorList>
    </citation>
    <scope>NUCLEOTIDE SEQUENCE [LARGE SCALE GENOMIC DNA]</scope>
    <source>
        <strain evidence="6 7">DSM 24830</strain>
    </source>
</reference>
<dbReference type="GO" id="GO:0016811">
    <property type="term" value="F:hydrolase activity, acting on carbon-nitrogen (but not peptide) bonds, in linear amides"/>
    <property type="evidence" value="ECO:0007669"/>
    <property type="project" value="InterPro"/>
</dbReference>
<protein>
    <recommendedName>
        <fullName evidence="5">Succinylglutamate desuccinylase/Aspartoacylase catalytic domain-containing protein</fullName>
    </recommendedName>
</protein>
<gene>
    <name evidence="6" type="ORF">EV695_1206</name>
</gene>
<evidence type="ECO:0000256" key="4">
    <source>
        <dbReference type="ARBA" id="ARBA00022833"/>
    </source>
</evidence>
<dbReference type="Proteomes" id="UP000294887">
    <property type="component" value="Unassembled WGS sequence"/>
</dbReference>
<accession>A0A4R1F5V1</accession>
<dbReference type="SUPFAM" id="SSF53187">
    <property type="entry name" value="Zn-dependent exopeptidases"/>
    <property type="match status" value="1"/>
</dbReference>
<evidence type="ECO:0000313" key="7">
    <source>
        <dbReference type="Proteomes" id="UP000294887"/>
    </source>
</evidence>
<keyword evidence="2" id="KW-0479">Metal-binding</keyword>
<comment type="cofactor">
    <cofactor evidence="1">
        <name>Zn(2+)</name>
        <dbReference type="ChEBI" id="CHEBI:29105"/>
    </cofactor>
</comment>
<dbReference type="RefSeq" id="WP_131904976.1">
    <property type="nucleotide sequence ID" value="NZ_BAAAFU010000008.1"/>
</dbReference>
<dbReference type="EMBL" id="SMFQ01000002">
    <property type="protein sequence ID" value="TCJ89343.1"/>
    <property type="molecule type" value="Genomic_DNA"/>
</dbReference>
<keyword evidence="4" id="KW-0862">Zinc</keyword>
<evidence type="ECO:0000256" key="3">
    <source>
        <dbReference type="ARBA" id="ARBA00022801"/>
    </source>
</evidence>
<dbReference type="GO" id="GO:0016788">
    <property type="term" value="F:hydrolase activity, acting on ester bonds"/>
    <property type="evidence" value="ECO:0007669"/>
    <property type="project" value="InterPro"/>
</dbReference>
<evidence type="ECO:0000256" key="2">
    <source>
        <dbReference type="ARBA" id="ARBA00022723"/>
    </source>
</evidence>
<dbReference type="Pfam" id="PF24827">
    <property type="entry name" value="AstE_AspA_cat"/>
    <property type="match status" value="1"/>
</dbReference>
<dbReference type="PIRSF" id="PIRSF039012">
    <property type="entry name" value="ASP"/>
    <property type="match status" value="1"/>
</dbReference>
<name>A0A4R1F5V1_9GAMM</name>
<dbReference type="PANTHER" id="PTHR37326:SF2">
    <property type="entry name" value="SUCCINYLGLUTAMATE DESUCCINYLASE_ASPARTOACYLASE FAMILY PROTEIN"/>
    <property type="match status" value="1"/>
</dbReference>
<feature type="domain" description="Succinylglutamate desuccinylase/Aspartoacylase catalytic" evidence="5">
    <location>
        <begin position="51"/>
        <end position="229"/>
    </location>
</feature>
<organism evidence="6 7">
    <name type="scientific">Cocleimonas flava</name>
    <dbReference type="NCBI Taxonomy" id="634765"/>
    <lineage>
        <taxon>Bacteria</taxon>
        <taxon>Pseudomonadati</taxon>
        <taxon>Pseudomonadota</taxon>
        <taxon>Gammaproteobacteria</taxon>
        <taxon>Thiotrichales</taxon>
        <taxon>Thiotrichaceae</taxon>
        <taxon>Cocleimonas</taxon>
    </lineage>
</organism>
<sequence>MAKKPTNKSFKLGKVTVKPGESQYIELPLPGLYTHSNIHMPVHIICGREAGPIMFVSAAVHGDEINGVEIIRRLKKSKALRRLKGTLITVPVVNVYGFINKSRYLPDRRDLNRSFPGSEKGSMASKLAHVFLNNICDRCDFGIDLHTAAISRDNLPQIRALLDNEKTKELALAFGAPVVLDAPLREGSMREATSQTGTKVLLYEAGEALRYDEISIRAGVNGIINVMRNIGMLAASRKKVKMEPAIAHSSKWVRAPQSGILRSTNPMGQSINKGDVLGYVSDPFGEVEQEVISPVSGMVIGRTTLPLVHEGEAIFHIARFDELEEAETVYETFHSNVDPEDDDVVPHGDEPVIY</sequence>
<dbReference type="AlphaFoldDB" id="A0A4R1F5V1"/>
<proteinExistence type="predicted"/>
<dbReference type="PANTHER" id="PTHR37326">
    <property type="entry name" value="BLL3975 PROTEIN"/>
    <property type="match status" value="1"/>
</dbReference>
<dbReference type="InterPro" id="IPR053138">
    <property type="entry name" value="N-alpha-Ac-DABA_deacetylase"/>
</dbReference>
<keyword evidence="7" id="KW-1185">Reference proteome</keyword>
<comment type="caution">
    <text evidence="6">The sequence shown here is derived from an EMBL/GenBank/DDBJ whole genome shotgun (WGS) entry which is preliminary data.</text>
</comment>
<dbReference type="Gene3D" id="3.40.630.10">
    <property type="entry name" value="Zn peptidases"/>
    <property type="match status" value="1"/>
</dbReference>
<dbReference type="OrthoDB" id="9782876at2"/>
<evidence type="ECO:0000259" key="5">
    <source>
        <dbReference type="Pfam" id="PF24827"/>
    </source>
</evidence>
<dbReference type="CDD" id="cd06251">
    <property type="entry name" value="M14_ASTE_ASPA-like"/>
    <property type="match status" value="1"/>
</dbReference>
<dbReference type="InterPro" id="IPR043795">
    <property type="entry name" value="N-alpha-Ac-DABA-like"/>
</dbReference>
<evidence type="ECO:0000256" key="1">
    <source>
        <dbReference type="ARBA" id="ARBA00001947"/>
    </source>
</evidence>
<dbReference type="GO" id="GO:0046872">
    <property type="term" value="F:metal ion binding"/>
    <property type="evidence" value="ECO:0007669"/>
    <property type="project" value="UniProtKB-KW"/>
</dbReference>